<accession>A0ABY5TJ52</accession>
<sequence length="315" mass="34339">MKLITGQRILSKLSNLGPGLSRSPLGTFRFVYDSFDQLFGSGSRSDVTTEDRSIDVGERELGIRIYRPAKAEPKLTMVYFHGGGYVIGGFKSHHGFCSLLAGQANINLITVDYRLAPESPFPGPLQDGLDAWNWVADYVAELGVEQTKIGMGGDSAGGNLAAVLSMQTFGDLLDGDLKVAPAFQFLLYPWVDMSGESDSIQRFGKGLILTQETMSFFRDAYLPKELEPQATKSSPILCEDMSSTPDTLIVTAEYDVLRDEGLAFVGKLQQAQVSVSHLHLPDCTHGFISTGKFSPATRKRLNEVAAMFDTYAASI</sequence>
<keyword evidence="4" id="KW-1185">Reference proteome</keyword>
<dbReference type="InterPro" id="IPR029058">
    <property type="entry name" value="AB_hydrolase_fold"/>
</dbReference>
<dbReference type="PANTHER" id="PTHR48081">
    <property type="entry name" value="AB HYDROLASE SUPERFAMILY PROTEIN C4A8.06C"/>
    <property type="match status" value="1"/>
</dbReference>
<dbReference type="InterPro" id="IPR050300">
    <property type="entry name" value="GDXG_lipolytic_enzyme"/>
</dbReference>
<evidence type="ECO:0000313" key="3">
    <source>
        <dbReference type="EMBL" id="UVW33800.1"/>
    </source>
</evidence>
<evidence type="ECO:0000313" key="4">
    <source>
        <dbReference type="Proteomes" id="UP001059934"/>
    </source>
</evidence>
<reference evidence="3" key="1">
    <citation type="submission" date="2022-08" db="EMBL/GenBank/DDBJ databases">
        <title>Catabolic pathway analysis in culturable SAR92 clade bacteria reveals their overlooked roles in DMSP degradation in coastal seas.</title>
        <authorList>
            <person name="He X."/>
            <person name="Zhang X."/>
            <person name="Zhang Y."/>
        </authorList>
    </citation>
    <scope>NUCLEOTIDE SEQUENCE</scope>
    <source>
        <strain evidence="3">H455</strain>
    </source>
</reference>
<evidence type="ECO:0000259" key="2">
    <source>
        <dbReference type="Pfam" id="PF07859"/>
    </source>
</evidence>
<dbReference type="Proteomes" id="UP001059934">
    <property type="component" value="Chromosome"/>
</dbReference>
<feature type="domain" description="Alpha/beta hydrolase fold-3" evidence="2">
    <location>
        <begin position="77"/>
        <end position="288"/>
    </location>
</feature>
<dbReference type="Gene3D" id="3.40.50.1820">
    <property type="entry name" value="alpha/beta hydrolase"/>
    <property type="match status" value="1"/>
</dbReference>
<dbReference type="Pfam" id="PF07859">
    <property type="entry name" value="Abhydrolase_3"/>
    <property type="match status" value="1"/>
</dbReference>
<protein>
    <submittedName>
        <fullName evidence="3">Alpha/beta hydrolase</fullName>
    </submittedName>
</protein>
<dbReference type="SUPFAM" id="SSF53474">
    <property type="entry name" value="alpha/beta-Hydrolases"/>
    <property type="match status" value="1"/>
</dbReference>
<dbReference type="EMBL" id="CP103416">
    <property type="protein sequence ID" value="UVW33800.1"/>
    <property type="molecule type" value="Genomic_DNA"/>
</dbReference>
<dbReference type="PANTHER" id="PTHR48081:SF8">
    <property type="entry name" value="ALPHA_BETA HYDROLASE FOLD-3 DOMAIN-CONTAINING PROTEIN-RELATED"/>
    <property type="match status" value="1"/>
</dbReference>
<organism evidence="3 4">
    <name type="scientific">SAR92 clade bacterium H455</name>
    <dbReference type="NCBI Taxonomy" id="2974818"/>
    <lineage>
        <taxon>Bacteria</taxon>
        <taxon>Pseudomonadati</taxon>
        <taxon>Pseudomonadota</taxon>
        <taxon>Gammaproteobacteria</taxon>
        <taxon>Cellvibrionales</taxon>
        <taxon>Porticoccaceae</taxon>
        <taxon>SAR92 clade</taxon>
    </lineage>
</organism>
<proteinExistence type="predicted"/>
<evidence type="ECO:0000256" key="1">
    <source>
        <dbReference type="ARBA" id="ARBA00022801"/>
    </source>
</evidence>
<keyword evidence="1 3" id="KW-0378">Hydrolase</keyword>
<dbReference type="GO" id="GO:0016787">
    <property type="term" value="F:hydrolase activity"/>
    <property type="evidence" value="ECO:0007669"/>
    <property type="project" value="UniProtKB-KW"/>
</dbReference>
<gene>
    <name evidence="3" type="ORF">NYF23_07030</name>
</gene>
<name>A0ABY5TJ52_9GAMM</name>
<dbReference type="InterPro" id="IPR013094">
    <property type="entry name" value="AB_hydrolase_3"/>
</dbReference>